<comment type="caution">
    <text evidence="1">The sequence shown here is derived from an EMBL/GenBank/DDBJ whole genome shotgun (WGS) entry which is preliminary data.</text>
</comment>
<protein>
    <submittedName>
        <fullName evidence="1">Uncharacterized protein</fullName>
    </submittedName>
</protein>
<dbReference type="AlphaFoldDB" id="A0A560L6D8"/>
<reference evidence="1 2" key="1">
    <citation type="submission" date="2019-06" db="EMBL/GenBank/DDBJ databases">
        <title>Genomic Encyclopedia of Type Strains, Phase IV (KMG-V): Genome sequencing to study the core and pangenomes of soil and plant-associated prokaryotes.</title>
        <authorList>
            <person name="Whitman W."/>
        </authorList>
    </citation>
    <scope>NUCLEOTIDE SEQUENCE [LARGE SCALE GENOMIC DNA]</scope>
    <source>
        <strain evidence="1 2">BR 10355</strain>
    </source>
</reference>
<name>A0A560L6D8_9BRAD</name>
<evidence type="ECO:0000313" key="2">
    <source>
        <dbReference type="Proteomes" id="UP000321304"/>
    </source>
</evidence>
<organism evidence="1 2">
    <name type="scientific">Bradyrhizobium macuxiense</name>
    <dbReference type="NCBI Taxonomy" id="1755647"/>
    <lineage>
        <taxon>Bacteria</taxon>
        <taxon>Pseudomonadati</taxon>
        <taxon>Pseudomonadota</taxon>
        <taxon>Alphaproteobacteria</taxon>
        <taxon>Hyphomicrobiales</taxon>
        <taxon>Nitrobacteraceae</taxon>
        <taxon>Bradyrhizobium</taxon>
    </lineage>
</organism>
<proteinExistence type="predicted"/>
<dbReference type="EMBL" id="VITY01000013">
    <property type="protein sequence ID" value="TWB91138.1"/>
    <property type="molecule type" value="Genomic_DNA"/>
</dbReference>
<evidence type="ECO:0000313" key="1">
    <source>
        <dbReference type="EMBL" id="TWB91138.1"/>
    </source>
</evidence>
<sequence length="104" mass="11016">MTWRKYLTLPAIVPPRRAIASAVVYGLSLGIRFTSATGEQVEVHSLATAPIMTTDDAPLSYNGFPLRPTQPIALRLVQPMLAGRCHAACGHSMPMALAATCGAP</sequence>
<keyword evidence="2" id="KW-1185">Reference proteome</keyword>
<accession>A0A560L6D8</accession>
<gene>
    <name evidence="1" type="ORF">FBZ93_1136</name>
</gene>
<dbReference type="Proteomes" id="UP000321304">
    <property type="component" value="Unassembled WGS sequence"/>
</dbReference>